<dbReference type="Pfam" id="PF12843">
    <property type="entry name" value="QSregVF_b"/>
    <property type="match status" value="1"/>
</dbReference>
<reference evidence="1" key="1">
    <citation type="submission" date="2020-03" db="EMBL/GenBank/DDBJ databases">
        <title>The deep terrestrial virosphere.</title>
        <authorList>
            <person name="Holmfeldt K."/>
            <person name="Nilsson E."/>
            <person name="Simone D."/>
            <person name="Lopez-Fernandez M."/>
            <person name="Wu X."/>
            <person name="de Brujin I."/>
            <person name="Lundin D."/>
            <person name="Andersson A."/>
            <person name="Bertilsson S."/>
            <person name="Dopson M."/>
        </authorList>
    </citation>
    <scope>NUCLEOTIDE SEQUENCE</scope>
    <source>
        <strain evidence="1">MM415B09572</strain>
    </source>
</reference>
<sequence length="56" mass="6657">MLQDDSPMPFGKYKGDKMINVPASYLLWLYNENKCNKNVRDYIEDNLDVLKMEVKK</sequence>
<organism evidence="1">
    <name type="scientific">viral metagenome</name>
    <dbReference type="NCBI Taxonomy" id="1070528"/>
    <lineage>
        <taxon>unclassified sequences</taxon>
        <taxon>metagenomes</taxon>
        <taxon>organismal metagenomes</taxon>
    </lineage>
</organism>
<protein>
    <submittedName>
        <fullName evidence="1">Putative quorum-sensing-regulated virulence factor</fullName>
    </submittedName>
</protein>
<proteinExistence type="predicted"/>
<name>A0A6M3LLS0_9ZZZZ</name>
<dbReference type="EMBL" id="MT143389">
    <property type="protein sequence ID" value="QJA96327.1"/>
    <property type="molecule type" value="Genomic_DNA"/>
</dbReference>
<accession>A0A6M3LLS0</accession>
<gene>
    <name evidence="1" type="ORF">MM415B09572_0009</name>
</gene>
<evidence type="ECO:0000313" key="1">
    <source>
        <dbReference type="EMBL" id="QJA96327.1"/>
    </source>
</evidence>
<dbReference type="InterPro" id="IPR024530">
    <property type="entry name" value="QSregVF_b"/>
</dbReference>
<dbReference type="AlphaFoldDB" id="A0A6M3LLS0"/>